<dbReference type="EMBL" id="CP018153">
    <property type="protein sequence ID" value="APG59549.1"/>
    <property type="molecule type" value="Genomic_DNA"/>
</dbReference>
<dbReference type="STRING" id="1913577.LPB144_03600"/>
<feature type="signal peptide" evidence="1">
    <location>
        <begin position="1"/>
        <end position="17"/>
    </location>
</feature>
<dbReference type="OrthoDB" id="1121756at2"/>
<dbReference type="KEGG" id="grl:LPB144_03600"/>
<gene>
    <name evidence="2" type="ORF">LPB144_03600</name>
</gene>
<protein>
    <submittedName>
        <fullName evidence="2">Lipocalin</fullName>
    </submittedName>
</protein>
<dbReference type="AlphaFoldDB" id="A0A1L3J345"/>
<organism evidence="2 3">
    <name type="scientific">Christiangramia salexigens</name>
    <dbReference type="NCBI Taxonomy" id="1913577"/>
    <lineage>
        <taxon>Bacteria</taxon>
        <taxon>Pseudomonadati</taxon>
        <taxon>Bacteroidota</taxon>
        <taxon>Flavobacteriia</taxon>
        <taxon>Flavobacteriales</taxon>
        <taxon>Flavobacteriaceae</taxon>
        <taxon>Christiangramia</taxon>
    </lineage>
</organism>
<evidence type="ECO:0000313" key="3">
    <source>
        <dbReference type="Proteomes" id="UP000182510"/>
    </source>
</evidence>
<dbReference type="RefSeq" id="WP_072552204.1">
    <property type="nucleotide sequence ID" value="NZ_CP018153.1"/>
</dbReference>
<accession>A0A1L3J345</accession>
<evidence type="ECO:0000256" key="1">
    <source>
        <dbReference type="SAM" id="SignalP"/>
    </source>
</evidence>
<proteinExistence type="predicted"/>
<name>A0A1L3J345_9FLAO</name>
<keyword evidence="1" id="KW-0732">Signal</keyword>
<reference evidence="2 3" key="1">
    <citation type="submission" date="2016-11" db="EMBL/GenBank/DDBJ databases">
        <title>Gramella sp. LPB0144 isolated from marine environment.</title>
        <authorList>
            <person name="Kim E."/>
            <person name="Yi H."/>
        </authorList>
    </citation>
    <scope>NUCLEOTIDE SEQUENCE [LARGE SCALE GENOMIC DNA]</scope>
    <source>
        <strain evidence="2 3">LPB0144</strain>
    </source>
</reference>
<evidence type="ECO:0000313" key="2">
    <source>
        <dbReference type="EMBL" id="APG59549.1"/>
    </source>
</evidence>
<feature type="chain" id="PRO_5013109125" evidence="1">
    <location>
        <begin position="18"/>
        <end position="160"/>
    </location>
</feature>
<dbReference type="PROSITE" id="PS51257">
    <property type="entry name" value="PROKAR_LIPOPROTEIN"/>
    <property type="match status" value="1"/>
</dbReference>
<keyword evidence="3" id="KW-1185">Reference proteome</keyword>
<dbReference type="Proteomes" id="UP000182510">
    <property type="component" value="Chromosome"/>
</dbReference>
<sequence>MKKIAILLIMAIGLASCGTSSKVAKEARKTFDGNWTLTNITYPNNTGEFNVTLFNEASASCFKGSTWDFVSNNNRGTYKVSGINCDMDTNYFNWSIDEDSTPAGVYDFMLKPTNENYKSTTGNQGFRLSLKSLSDTNMVWEQTVTLDGAPFTIRMNFSKL</sequence>